<keyword evidence="1" id="KW-1133">Transmembrane helix</keyword>
<dbReference type="AlphaFoldDB" id="A0A1I8EV81"/>
<evidence type="ECO:0000256" key="1">
    <source>
        <dbReference type="SAM" id="Phobius"/>
    </source>
</evidence>
<feature type="transmembrane region" description="Helical" evidence="1">
    <location>
        <begin position="24"/>
        <end position="47"/>
    </location>
</feature>
<keyword evidence="1" id="KW-0472">Membrane</keyword>
<feature type="transmembrane region" description="Helical" evidence="1">
    <location>
        <begin position="53"/>
        <end position="73"/>
    </location>
</feature>
<protein>
    <submittedName>
        <fullName evidence="2">Uncharacterized protein</fullName>
    </submittedName>
</protein>
<reference evidence="2" key="1">
    <citation type="submission" date="2016-11" db="UniProtKB">
        <authorList>
            <consortium name="WormBaseParasite"/>
        </authorList>
    </citation>
    <scope>IDENTIFICATION</scope>
    <source>
        <strain evidence="2">pt0022</strain>
    </source>
</reference>
<evidence type="ECO:0000313" key="2">
    <source>
        <dbReference type="WBParaSite" id="maker-PairedContig_5352-snap-gene-0.2-mRNA-1"/>
    </source>
</evidence>
<sequence length="125" mass="14434">MNSNLSTGGSYLLVAKNVRYEKCLCCRITTAMYAIQSLCILALSIMITATYTAYGFTIFIIGLSILLFLFRLYIWFRDGDEITDLCLTILSNSLIMTVYIFALVISIRWRKYMIGLKKRNHKKDF</sequence>
<keyword evidence="1" id="KW-0812">Transmembrane</keyword>
<proteinExistence type="predicted"/>
<accession>A0A1I8EV81</accession>
<name>A0A1I8EV81_WUCBA</name>
<organism evidence="2">
    <name type="scientific">Wuchereria bancrofti</name>
    <dbReference type="NCBI Taxonomy" id="6293"/>
    <lineage>
        <taxon>Eukaryota</taxon>
        <taxon>Metazoa</taxon>
        <taxon>Ecdysozoa</taxon>
        <taxon>Nematoda</taxon>
        <taxon>Chromadorea</taxon>
        <taxon>Rhabditida</taxon>
        <taxon>Spirurina</taxon>
        <taxon>Spiruromorpha</taxon>
        <taxon>Filarioidea</taxon>
        <taxon>Onchocercidae</taxon>
        <taxon>Wuchereria</taxon>
    </lineage>
</organism>
<dbReference type="WBParaSite" id="maker-PairedContig_5352-snap-gene-0.2-mRNA-1">
    <property type="protein sequence ID" value="maker-PairedContig_5352-snap-gene-0.2-mRNA-1"/>
    <property type="gene ID" value="maker-PairedContig_5352-snap-gene-0.2"/>
</dbReference>
<feature type="transmembrane region" description="Helical" evidence="1">
    <location>
        <begin position="85"/>
        <end position="109"/>
    </location>
</feature>